<reference evidence="2 3" key="1">
    <citation type="submission" date="2017-07" db="EMBL/GenBank/DDBJ databases">
        <title>A draft genome sequence of Gluconacetobacter entanii LTH 4560.</title>
        <authorList>
            <person name="Skraban J."/>
            <person name="Cleenwerck I."/>
            <person name="Vandamme P."/>
            <person name="Trcek J."/>
        </authorList>
    </citation>
    <scope>NUCLEOTIDE SEQUENCE [LARGE SCALE GENOMIC DNA]</scope>
    <source>
        <strain evidence="2 3">LTH 4560</strain>
    </source>
</reference>
<sequence>MDIAALCRKWTIMTDDELLARFAKNAPAFQAFLPELTAEERHSFCEIARLVHDEGLDWYFTDIKNEYFRFGRKNNGNDTAVRKGTLGFFEKKDDRICFCFNSNIVRNMDDNVKDKKFSLNSTTVNIAKRVLEMNQDDIAGRLKTDRNGLWPDDYPPLPKKKNRTVLQDTMPENKDIMPADSSAETVNLILYGPPGTGKTYATAAEAVRLCGETVPEDRKELMAAYHRLIRAGRIEFVTFHQSLAYEDFVEGLRPQQGMAGGGPDGEQPAAGFTLVPRDGIFRRIVREALGETEETEDTFSLAGKRVFKLSMGVAGDHDDAHIFENAIRDGYAIIGYGELDFTDPRFASPDAILKAVQDSGVVWDKVLTSASGWVKMPNIFRNQMRIGDIIVVSRGNGLFRAIGQITGDYYFEPLEERPDYAHRRKVRWLWVSPEGEPVDRIYAKDFSMATVYQLNRDLINVPALAQYIGRQHDTSPVTPQPYVLIIDEINRANISKVFGELITLLEPDKRLGQPNELQVRLPYSGDLFGVPSNLHIIGTMNTADRSIALLDTALRRRFDFRELMPDPTQLETVDGIDLPAVLRALNERIEYLFDREHQIGHAYFIKCTARQGSNGIDQVMRDRIIPLLAEYFYEDWDKVAAVLGDATEAEGDYEGGFLNREKLPVPRGLGLEGEGSARYRWRVRTQQEGFDYNRGLLDV</sequence>
<dbReference type="InterPro" id="IPR027417">
    <property type="entry name" value="P-loop_NTPase"/>
</dbReference>
<proteinExistence type="predicted"/>
<dbReference type="Gene3D" id="3.40.50.300">
    <property type="entry name" value="P-loop containing nucleotide triphosphate hydrolases"/>
    <property type="match status" value="1"/>
</dbReference>
<dbReference type="InterPro" id="IPR052934">
    <property type="entry name" value="Methyl-DNA_Rec/Restrict_Enz"/>
</dbReference>
<feature type="domain" description="AAA+ ATPase" evidence="1">
    <location>
        <begin position="184"/>
        <end position="568"/>
    </location>
</feature>
<name>A0A318Q673_9PROT</name>
<organism evidence="2 3">
    <name type="scientific">Gluconacetobacter entanii</name>
    <dbReference type="NCBI Taxonomy" id="108528"/>
    <lineage>
        <taxon>Bacteria</taxon>
        <taxon>Pseudomonadati</taxon>
        <taxon>Pseudomonadota</taxon>
        <taxon>Alphaproteobacteria</taxon>
        <taxon>Acetobacterales</taxon>
        <taxon>Acetobacteraceae</taxon>
        <taxon>Gluconacetobacter</taxon>
    </lineage>
</organism>
<dbReference type="Proteomes" id="UP000248301">
    <property type="component" value="Unassembled WGS sequence"/>
</dbReference>
<dbReference type="InterPro" id="IPR003593">
    <property type="entry name" value="AAA+_ATPase"/>
</dbReference>
<accession>A0A318Q673</accession>
<dbReference type="GO" id="GO:0005524">
    <property type="term" value="F:ATP binding"/>
    <property type="evidence" value="ECO:0007669"/>
    <property type="project" value="InterPro"/>
</dbReference>
<comment type="caution">
    <text evidence="2">The sequence shown here is derived from an EMBL/GenBank/DDBJ whole genome shotgun (WGS) entry which is preliminary data.</text>
</comment>
<dbReference type="AlphaFoldDB" id="A0A318Q673"/>
<dbReference type="GO" id="GO:0016887">
    <property type="term" value="F:ATP hydrolysis activity"/>
    <property type="evidence" value="ECO:0007669"/>
    <property type="project" value="InterPro"/>
</dbReference>
<dbReference type="PANTHER" id="PTHR37291">
    <property type="entry name" value="5-METHYLCYTOSINE-SPECIFIC RESTRICTION ENZYME B"/>
    <property type="match status" value="1"/>
</dbReference>
<protein>
    <submittedName>
        <fullName evidence="2">AAA family ATPase</fullName>
    </submittedName>
</protein>
<evidence type="ECO:0000259" key="1">
    <source>
        <dbReference type="SMART" id="SM00382"/>
    </source>
</evidence>
<evidence type="ECO:0000313" key="3">
    <source>
        <dbReference type="Proteomes" id="UP000248301"/>
    </source>
</evidence>
<dbReference type="SUPFAM" id="SSF52540">
    <property type="entry name" value="P-loop containing nucleoside triphosphate hydrolases"/>
    <property type="match status" value="2"/>
</dbReference>
<dbReference type="PANTHER" id="PTHR37291:SF1">
    <property type="entry name" value="TYPE IV METHYL-DIRECTED RESTRICTION ENZYME ECOKMCRB SUBUNIT"/>
    <property type="match status" value="1"/>
</dbReference>
<dbReference type="EMBL" id="NKUF01000002">
    <property type="protein sequence ID" value="PYD64433.1"/>
    <property type="molecule type" value="Genomic_DNA"/>
</dbReference>
<evidence type="ECO:0000313" key="2">
    <source>
        <dbReference type="EMBL" id="PYD64433.1"/>
    </source>
</evidence>
<dbReference type="Pfam" id="PF07728">
    <property type="entry name" value="AAA_5"/>
    <property type="match status" value="1"/>
</dbReference>
<dbReference type="SMART" id="SM00382">
    <property type="entry name" value="AAA"/>
    <property type="match status" value="1"/>
</dbReference>
<dbReference type="OrthoDB" id="9781481at2"/>
<dbReference type="InterPro" id="IPR011704">
    <property type="entry name" value="ATPase_dyneun-rel_AAA"/>
</dbReference>
<gene>
    <name evidence="2" type="ORF">CFR72_01150</name>
</gene>